<reference evidence="3 4" key="1">
    <citation type="journal article" date="2024" name="Commun. Biol.">
        <title>Comparative genomic analysis of thermophilic fungi reveals convergent evolutionary adaptations and gene losses.</title>
        <authorList>
            <person name="Steindorff A.S."/>
            <person name="Aguilar-Pontes M.V."/>
            <person name="Robinson A.J."/>
            <person name="Andreopoulos B."/>
            <person name="LaButti K."/>
            <person name="Kuo A."/>
            <person name="Mondo S."/>
            <person name="Riley R."/>
            <person name="Otillar R."/>
            <person name="Haridas S."/>
            <person name="Lipzen A."/>
            <person name="Grimwood J."/>
            <person name="Schmutz J."/>
            <person name="Clum A."/>
            <person name="Reid I.D."/>
            <person name="Moisan M.C."/>
            <person name="Butler G."/>
            <person name="Nguyen T.T.M."/>
            <person name="Dewar K."/>
            <person name="Conant G."/>
            <person name="Drula E."/>
            <person name="Henrissat B."/>
            <person name="Hansel C."/>
            <person name="Singer S."/>
            <person name="Hutchinson M.I."/>
            <person name="de Vries R.P."/>
            <person name="Natvig D.O."/>
            <person name="Powell A.J."/>
            <person name="Tsang A."/>
            <person name="Grigoriev I.V."/>
        </authorList>
    </citation>
    <scope>NUCLEOTIDE SEQUENCE [LARGE SCALE GENOMIC DNA]</scope>
    <source>
        <strain evidence="3 4">CBS 494.80</strain>
    </source>
</reference>
<name>A0ABR4CMA5_9HELO</name>
<keyword evidence="2" id="KW-0812">Transmembrane</keyword>
<sequence length="227" mass="25805">MDANITSKAKPPEVTTPSDLPAPPTLAYQRNNHSQNQPTHPNLTPLPSKSRYSTPARRNAVPSKWVRYINLDVSCLLEAFVYHHQLQVSEYILSTQLNSTTISSIKENSPPFTHKSQLQNSNKKNQHSSPHSYINKPQLLKMSPILRTIRPLTTRRAFSVVTRVRTFARSFEPHPFGRLPKTQEPAKADWGRQGKRLGDALMFYFPCMGLVMGWPLIAEYVMDGHMT</sequence>
<comment type="caution">
    <text evidence="3">The sequence shown here is derived from an EMBL/GenBank/DDBJ whole genome shotgun (WGS) entry which is preliminary data.</text>
</comment>
<keyword evidence="4" id="KW-1185">Reference proteome</keyword>
<evidence type="ECO:0000256" key="2">
    <source>
        <dbReference type="SAM" id="Phobius"/>
    </source>
</evidence>
<protein>
    <submittedName>
        <fullName evidence="3">Uncharacterized protein</fullName>
    </submittedName>
</protein>
<gene>
    <name evidence="3" type="ORF">VTL71DRAFT_12338</name>
</gene>
<organism evidence="3 4">
    <name type="scientific">Oculimacula yallundae</name>
    <dbReference type="NCBI Taxonomy" id="86028"/>
    <lineage>
        <taxon>Eukaryota</taxon>
        <taxon>Fungi</taxon>
        <taxon>Dikarya</taxon>
        <taxon>Ascomycota</taxon>
        <taxon>Pezizomycotina</taxon>
        <taxon>Leotiomycetes</taxon>
        <taxon>Helotiales</taxon>
        <taxon>Ploettnerulaceae</taxon>
        <taxon>Oculimacula</taxon>
    </lineage>
</organism>
<evidence type="ECO:0000313" key="4">
    <source>
        <dbReference type="Proteomes" id="UP001595075"/>
    </source>
</evidence>
<feature type="transmembrane region" description="Helical" evidence="2">
    <location>
        <begin position="201"/>
        <end position="222"/>
    </location>
</feature>
<feature type="region of interest" description="Disordered" evidence="1">
    <location>
        <begin position="1"/>
        <end position="57"/>
    </location>
</feature>
<feature type="compositionally biased region" description="Polar residues" evidence="1">
    <location>
        <begin position="28"/>
        <end position="53"/>
    </location>
</feature>
<feature type="compositionally biased region" description="Polar residues" evidence="1">
    <location>
        <begin position="105"/>
        <end position="132"/>
    </location>
</feature>
<keyword evidence="2" id="KW-1133">Transmembrane helix</keyword>
<dbReference type="Proteomes" id="UP001595075">
    <property type="component" value="Unassembled WGS sequence"/>
</dbReference>
<dbReference type="EMBL" id="JAZHXI010000005">
    <property type="protein sequence ID" value="KAL2071103.1"/>
    <property type="molecule type" value="Genomic_DNA"/>
</dbReference>
<evidence type="ECO:0000256" key="1">
    <source>
        <dbReference type="SAM" id="MobiDB-lite"/>
    </source>
</evidence>
<feature type="region of interest" description="Disordered" evidence="1">
    <location>
        <begin position="105"/>
        <end position="133"/>
    </location>
</feature>
<keyword evidence="2" id="KW-0472">Membrane</keyword>
<evidence type="ECO:0000313" key="3">
    <source>
        <dbReference type="EMBL" id="KAL2071103.1"/>
    </source>
</evidence>
<proteinExistence type="predicted"/>
<accession>A0ABR4CMA5</accession>